<evidence type="ECO:0000256" key="1">
    <source>
        <dbReference type="SAM" id="MobiDB-lite"/>
    </source>
</evidence>
<evidence type="ECO:0000313" key="4">
    <source>
        <dbReference type="Proteomes" id="UP001055336"/>
    </source>
</evidence>
<proteinExistence type="predicted"/>
<organism evidence="3 4">
    <name type="scientific">Mycobacterium paraterrae</name>
    <dbReference type="NCBI Taxonomy" id="577492"/>
    <lineage>
        <taxon>Bacteria</taxon>
        <taxon>Bacillati</taxon>
        <taxon>Actinomycetota</taxon>
        <taxon>Actinomycetes</taxon>
        <taxon>Mycobacteriales</taxon>
        <taxon>Mycobacteriaceae</taxon>
        <taxon>Mycobacterium</taxon>
    </lineage>
</organism>
<evidence type="ECO:0000313" key="3">
    <source>
        <dbReference type="EMBL" id="UMB71758.1"/>
    </source>
</evidence>
<dbReference type="EMBL" id="CP092488">
    <property type="protein sequence ID" value="UMB71758.1"/>
    <property type="molecule type" value="Genomic_DNA"/>
</dbReference>
<keyword evidence="2" id="KW-0472">Membrane</keyword>
<dbReference type="RefSeq" id="WP_240263486.1">
    <property type="nucleotide sequence ID" value="NZ_CP092488.2"/>
</dbReference>
<keyword evidence="2" id="KW-0812">Transmembrane</keyword>
<keyword evidence="4" id="KW-1185">Reference proteome</keyword>
<evidence type="ECO:0000256" key="2">
    <source>
        <dbReference type="SAM" id="Phobius"/>
    </source>
</evidence>
<feature type="transmembrane region" description="Helical" evidence="2">
    <location>
        <begin position="94"/>
        <end position="118"/>
    </location>
</feature>
<accession>A0ABY3VQM6</accession>
<feature type="transmembrane region" description="Helical" evidence="2">
    <location>
        <begin position="49"/>
        <end position="82"/>
    </location>
</feature>
<name>A0ABY3VQM6_9MYCO</name>
<protein>
    <submittedName>
        <fullName evidence="3">DUF4190 domain-containing protein</fullName>
    </submittedName>
</protein>
<keyword evidence="2" id="KW-1133">Transmembrane helix</keyword>
<reference evidence="3" key="1">
    <citation type="submission" date="2022-08" db="EMBL/GenBank/DDBJ databases">
        <title>Whole genome sequencing of non-tuberculosis mycobacteria type-strains.</title>
        <authorList>
            <person name="Igarashi Y."/>
            <person name="Osugi A."/>
            <person name="Mitarai S."/>
        </authorList>
    </citation>
    <scope>NUCLEOTIDE SEQUENCE</scope>
    <source>
        <strain evidence="3">DSM 45127</strain>
    </source>
</reference>
<gene>
    <name evidence="3" type="ORF">MKK62_11335</name>
</gene>
<sequence>MTGTSDQPVGRENPAETPHPGPLYPYPPGYPPPSYAFPPAAPPKNGFGMAALVLAVIGLLSVATVFAPIALGAAAVILGVLGRGRANRGIANNGGVAIAGIVLGALAIVVGLAFIAIWTTVWKDVRGGDFIDCIQRAGNNQAAEQHCADQFRHSVQDRLSVTLTPKSAP</sequence>
<dbReference type="Proteomes" id="UP001055336">
    <property type="component" value="Chromosome"/>
</dbReference>
<feature type="region of interest" description="Disordered" evidence="1">
    <location>
        <begin position="1"/>
        <end position="24"/>
    </location>
</feature>